<gene>
    <name evidence="2" type="ORF">KC19_3G204400</name>
</gene>
<organism evidence="2 3">
    <name type="scientific">Ceratodon purpureus</name>
    <name type="common">Fire moss</name>
    <name type="synonym">Dicranum purpureum</name>
    <dbReference type="NCBI Taxonomy" id="3225"/>
    <lineage>
        <taxon>Eukaryota</taxon>
        <taxon>Viridiplantae</taxon>
        <taxon>Streptophyta</taxon>
        <taxon>Embryophyta</taxon>
        <taxon>Bryophyta</taxon>
        <taxon>Bryophytina</taxon>
        <taxon>Bryopsida</taxon>
        <taxon>Dicranidae</taxon>
        <taxon>Pseudoditrichales</taxon>
        <taxon>Ditrichaceae</taxon>
        <taxon>Ceratodon</taxon>
    </lineage>
</organism>
<accession>A0A8T0IPI8</accession>
<comment type="caution">
    <text evidence="2">The sequence shown here is derived from an EMBL/GenBank/DDBJ whole genome shotgun (WGS) entry which is preliminary data.</text>
</comment>
<dbReference type="EMBL" id="CM026423">
    <property type="protein sequence ID" value="KAG0584343.1"/>
    <property type="molecule type" value="Genomic_DNA"/>
</dbReference>
<feature type="compositionally biased region" description="Polar residues" evidence="1">
    <location>
        <begin position="73"/>
        <end position="87"/>
    </location>
</feature>
<feature type="region of interest" description="Disordered" evidence="1">
    <location>
        <begin position="55"/>
        <end position="107"/>
    </location>
</feature>
<dbReference type="Proteomes" id="UP000822688">
    <property type="component" value="Chromosome 3"/>
</dbReference>
<feature type="compositionally biased region" description="Basic residues" evidence="1">
    <location>
        <begin position="58"/>
        <end position="70"/>
    </location>
</feature>
<name>A0A8T0IPI8_CERPU</name>
<sequence>MHPNPIPLPSHPPPLSLILSLSETLSLSLSLGTCNADRPIRSECGLTTPPRECAFRGSRSHRPHSHKRHLSSISFLTPTRMRQQSGNAREGRRGTARRDVALLGAGR</sequence>
<feature type="compositionally biased region" description="Basic and acidic residues" evidence="1">
    <location>
        <begin position="89"/>
        <end position="100"/>
    </location>
</feature>
<keyword evidence="3" id="KW-1185">Reference proteome</keyword>
<protein>
    <submittedName>
        <fullName evidence="2">Uncharacterized protein</fullName>
    </submittedName>
</protein>
<dbReference type="AlphaFoldDB" id="A0A8T0IPI8"/>
<reference evidence="2" key="1">
    <citation type="submission" date="2020-06" db="EMBL/GenBank/DDBJ databases">
        <title>WGS assembly of Ceratodon purpureus strain R40.</title>
        <authorList>
            <person name="Carey S.B."/>
            <person name="Jenkins J."/>
            <person name="Shu S."/>
            <person name="Lovell J.T."/>
            <person name="Sreedasyam A."/>
            <person name="Maumus F."/>
            <person name="Tiley G.P."/>
            <person name="Fernandez-Pozo N."/>
            <person name="Barry K."/>
            <person name="Chen C."/>
            <person name="Wang M."/>
            <person name="Lipzen A."/>
            <person name="Daum C."/>
            <person name="Saski C.A."/>
            <person name="Payton A.C."/>
            <person name="Mcbreen J.C."/>
            <person name="Conrad R.E."/>
            <person name="Kollar L.M."/>
            <person name="Olsson S."/>
            <person name="Huttunen S."/>
            <person name="Landis J.B."/>
            <person name="Wickett N.J."/>
            <person name="Johnson M.G."/>
            <person name="Rensing S.A."/>
            <person name="Grimwood J."/>
            <person name="Schmutz J."/>
            <person name="Mcdaniel S.F."/>
        </authorList>
    </citation>
    <scope>NUCLEOTIDE SEQUENCE</scope>
    <source>
        <strain evidence="2">R40</strain>
    </source>
</reference>
<evidence type="ECO:0000256" key="1">
    <source>
        <dbReference type="SAM" id="MobiDB-lite"/>
    </source>
</evidence>
<evidence type="ECO:0000313" key="2">
    <source>
        <dbReference type="EMBL" id="KAG0584343.1"/>
    </source>
</evidence>
<evidence type="ECO:0000313" key="3">
    <source>
        <dbReference type="Proteomes" id="UP000822688"/>
    </source>
</evidence>
<proteinExistence type="predicted"/>